<evidence type="ECO:0000256" key="1">
    <source>
        <dbReference type="SAM" id="MobiDB-lite"/>
    </source>
</evidence>
<feature type="compositionally biased region" description="Low complexity" evidence="1">
    <location>
        <begin position="7"/>
        <end position="23"/>
    </location>
</feature>
<keyword evidence="3" id="KW-1185">Reference proteome</keyword>
<name>A0A392VZX2_9FABA</name>
<feature type="region of interest" description="Disordered" evidence="1">
    <location>
        <begin position="1"/>
        <end position="23"/>
    </location>
</feature>
<dbReference type="Proteomes" id="UP000265520">
    <property type="component" value="Unassembled WGS sequence"/>
</dbReference>
<comment type="caution">
    <text evidence="2">The sequence shown here is derived from an EMBL/GenBank/DDBJ whole genome shotgun (WGS) entry which is preliminary data.</text>
</comment>
<evidence type="ECO:0000313" key="2">
    <source>
        <dbReference type="EMBL" id="MCI93928.1"/>
    </source>
</evidence>
<reference evidence="2 3" key="1">
    <citation type="journal article" date="2018" name="Front. Plant Sci.">
        <title>Red Clover (Trifolium pratense) and Zigzag Clover (T. medium) - A Picture of Genomic Similarities and Differences.</title>
        <authorList>
            <person name="Dluhosova J."/>
            <person name="Istvanek J."/>
            <person name="Nedelnik J."/>
            <person name="Repkova J."/>
        </authorList>
    </citation>
    <scope>NUCLEOTIDE SEQUENCE [LARGE SCALE GENOMIC DNA]</scope>
    <source>
        <strain evidence="3">cv. 10/8</strain>
        <tissue evidence="2">Leaf</tissue>
    </source>
</reference>
<feature type="non-terminal residue" evidence="2">
    <location>
        <position position="1"/>
    </location>
</feature>
<accession>A0A392VZX2</accession>
<protein>
    <submittedName>
        <fullName evidence="2">Uncharacterized protein</fullName>
    </submittedName>
</protein>
<proteinExistence type="predicted"/>
<dbReference type="EMBL" id="LXQA011342647">
    <property type="protein sequence ID" value="MCI93928.1"/>
    <property type="molecule type" value="Genomic_DNA"/>
</dbReference>
<sequence length="23" mass="2269">VVGAEISNSSENLVSSEASSSDT</sequence>
<dbReference type="AlphaFoldDB" id="A0A392VZX2"/>
<evidence type="ECO:0000313" key="3">
    <source>
        <dbReference type="Proteomes" id="UP000265520"/>
    </source>
</evidence>
<organism evidence="2 3">
    <name type="scientific">Trifolium medium</name>
    <dbReference type="NCBI Taxonomy" id="97028"/>
    <lineage>
        <taxon>Eukaryota</taxon>
        <taxon>Viridiplantae</taxon>
        <taxon>Streptophyta</taxon>
        <taxon>Embryophyta</taxon>
        <taxon>Tracheophyta</taxon>
        <taxon>Spermatophyta</taxon>
        <taxon>Magnoliopsida</taxon>
        <taxon>eudicotyledons</taxon>
        <taxon>Gunneridae</taxon>
        <taxon>Pentapetalae</taxon>
        <taxon>rosids</taxon>
        <taxon>fabids</taxon>
        <taxon>Fabales</taxon>
        <taxon>Fabaceae</taxon>
        <taxon>Papilionoideae</taxon>
        <taxon>50 kb inversion clade</taxon>
        <taxon>NPAAA clade</taxon>
        <taxon>Hologalegina</taxon>
        <taxon>IRL clade</taxon>
        <taxon>Trifolieae</taxon>
        <taxon>Trifolium</taxon>
    </lineage>
</organism>